<dbReference type="Gene3D" id="1.10.3210.10">
    <property type="entry name" value="Hypothetical protein af1432"/>
    <property type="match status" value="1"/>
</dbReference>
<keyword evidence="2" id="KW-0378">Hydrolase</keyword>
<dbReference type="Pfam" id="PF13328">
    <property type="entry name" value="HD_4"/>
    <property type="match status" value="1"/>
</dbReference>
<dbReference type="SMART" id="SM00471">
    <property type="entry name" value="HDc"/>
    <property type="match status" value="1"/>
</dbReference>
<dbReference type="InterPro" id="IPR052194">
    <property type="entry name" value="MESH1"/>
</dbReference>
<dbReference type="PANTHER" id="PTHR46246:SF1">
    <property type="entry name" value="GUANOSINE-3',5'-BIS(DIPHOSPHATE) 3'-PYROPHOSPHOHYDROLASE MESH1"/>
    <property type="match status" value="1"/>
</dbReference>
<dbReference type="AlphaFoldDB" id="A0A2W5C0A1"/>
<protein>
    <submittedName>
        <fullName evidence="2">Bifunctional (P)ppGpp synthetase/guanosine-3',5'-bis(Diphosphate) 3'-pyrophosphohydrolase</fullName>
    </submittedName>
</protein>
<dbReference type="EMBL" id="QFNK01000057">
    <property type="protein sequence ID" value="PZO87448.1"/>
    <property type="molecule type" value="Genomic_DNA"/>
</dbReference>
<evidence type="ECO:0000259" key="1">
    <source>
        <dbReference type="SMART" id="SM00471"/>
    </source>
</evidence>
<dbReference type="InterPro" id="IPR003607">
    <property type="entry name" value="HD/PDEase_dom"/>
</dbReference>
<accession>A0A2W5C0A1</accession>
<evidence type="ECO:0000313" key="3">
    <source>
        <dbReference type="Proteomes" id="UP000249557"/>
    </source>
</evidence>
<dbReference type="PANTHER" id="PTHR46246">
    <property type="entry name" value="GUANOSINE-3',5'-BIS(DIPHOSPHATE) 3'-PYROPHOSPHOHYDROLASE MESH1"/>
    <property type="match status" value="1"/>
</dbReference>
<dbReference type="GO" id="GO:0008893">
    <property type="term" value="F:guanosine-3',5'-bis(diphosphate) 3'-diphosphatase activity"/>
    <property type="evidence" value="ECO:0007669"/>
    <property type="project" value="TreeGrafter"/>
</dbReference>
<dbReference type="SUPFAM" id="SSF109604">
    <property type="entry name" value="HD-domain/PDEase-like"/>
    <property type="match status" value="1"/>
</dbReference>
<evidence type="ECO:0000313" key="2">
    <source>
        <dbReference type="EMBL" id="PZO87448.1"/>
    </source>
</evidence>
<dbReference type="Proteomes" id="UP000249557">
    <property type="component" value="Unassembled WGS sequence"/>
</dbReference>
<proteinExistence type="predicted"/>
<reference evidence="2 3" key="1">
    <citation type="submission" date="2017-08" db="EMBL/GenBank/DDBJ databases">
        <title>Infants hospitalized years apart are colonized by the same room-sourced microbial strains.</title>
        <authorList>
            <person name="Brooks B."/>
            <person name="Olm M.R."/>
            <person name="Firek B.A."/>
            <person name="Baker R."/>
            <person name="Thomas B.C."/>
            <person name="Morowitz M.J."/>
            <person name="Banfield J.F."/>
        </authorList>
    </citation>
    <scope>NUCLEOTIDE SEQUENCE [LARGE SCALE GENOMIC DNA]</scope>
    <source>
        <strain evidence="2">S2_018_000_R2_104</strain>
    </source>
</reference>
<feature type="domain" description="HD/PDEase" evidence="1">
    <location>
        <begin position="23"/>
        <end position="132"/>
    </location>
</feature>
<name>A0A2W5C0A1_9BACT</name>
<organism evidence="2 3">
    <name type="scientific">Micavibrio aeruginosavorus</name>
    <dbReference type="NCBI Taxonomy" id="349221"/>
    <lineage>
        <taxon>Bacteria</taxon>
        <taxon>Pseudomonadati</taxon>
        <taxon>Bdellovibrionota</taxon>
        <taxon>Bdellovibrionia</taxon>
        <taxon>Bdellovibrionales</taxon>
        <taxon>Pseudobdellovibrionaceae</taxon>
        <taxon>Micavibrio</taxon>
    </lineage>
</organism>
<gene>
    <name evidence="2" type="ORF">DI626_03995</name>
</gene>
<sequence length="179" mass="19966">MMIEKAKTLAAKKHAHLTLYNAAHSPAILHIGEVAGWVEQHGGSEDMIAAAWLHDIVEDTDVTITQVEEIFGPGIALLVDGLTDPPHFAPLPLEQRKPMQAERLKGKGEEVKLIKICDQLSNVRRILNDPPTDWNFQTQFQYIKGARAVADICRGVNADLDRLFDEAYEQAIQKYGDVE</sequence>
<comment type="caution">
    <text evidence="2">The sequence shown here is derived from an EMBL/GenBank/DDBJ whole genome shotgun (WGS) entry which is preliminary data.</text>
</comment>